<evidence type="ECO:0000313" key="2">
    <source>
        <dbReference type="EMBL" id="TXL64651.1"/>
    </source>
</evidence>
<dbReference type="PANTHER" id="PTHR38040:SF1">
    <property type="entry name" value="UBIQUINONE BIOSYNTHESIS ACCESSORY FACTOR UBIK"/>
    <property type="match status" value="1"/>
</dbReference>
<proteinExistence type="predicted"/>
<protein>
    <submittedName>
        <fullName evidence="2">Accessory factor UbiK family protein</fullName>
    </submittedName>
</protein>
<dbReference type="RefSeq" id="WP_147704900.1">
    <property type="nucleotide sequence ID" value="NZ_VDUY01000005.1"/>
</dbReference>
<reference evidence="2 3" key="1">
    <citation type="submission" date="2019-06" db="EMBL/GenBank/DDBJ databases">
        <title>Quisquiliibacterium sp. nov., isolated from a maize field.</title>
        <authorList>
            <person name="Lin S.-Y."/>
            <person name="Tsai C.-F."/>
            <person name="Young C.-C."/>
        </authorList>
    </citation>
    <scope>NUCLEOTIDE SEQUENCE [LARGE SCALE GENOMIC DNA]</scope>
    <source>
        <strain evidence="2 3">CC-CFT501</strain>
    </source>
</reference>
<keyword evidence="1" id="KW-0175">Coiled coil</keyword>
<dbReference type="InterPro" id="IPR007475">
    <property type="entry name" value="UbiK"/>
</dbReference>
<dbReference type="EMBL" id="VDUY01000005">
    <property type="protein sequence ID" value="TXL64651.1"/>
    <property type="molecule type" value="Genomic_DNA"/>
</dbReference>
<feature type="coiled-coil region" evidence="1">
    <location>
        <begin position="52"/>
        <end position="79"/>
    </location>
</feature>
<dbReference type="OrthoDB" id="5297354at2"/>
<sequence length="81" mass="9255">MSKPTPQALIADLQERLAGLLRNSPAGDLERNLRAVLGQTFQRLDLVTRDEFDAQLERMARLQERIARLEQALEDKARPQT</sequence>
<dbReference type="Proteomes" id="UP000321548">
    <property type="component" value="Unassembled WGS sequence"/>
</dbReference>
<organism evidence="2 3">
    <name type="scientific">Zeimonas arvi</name>
    <dbReference type="NCBI Taxonomy" id="2498847"/>
    <lineage>
        <taxon>Bacteria</taxon>
        <taxon>Pseudomonadati</taxon>
        <taxon>Pseudomonadota</taxon>
        <taxon>Betaproteobacteria</taxon>
        <taxon>Burkholderiales</taxon>
        <taxon>Burkholderiaceae</taxon>
        <taxon>Zeimonas</taxon>
    </lineage>
</organism>
<dbReference type="Pfam" id="PF04380">
    <property type="entry name" value="BMFP"/>
    <property type="match status" value="1"/>
</dbReference>
<name>A0A5C8NU14_9BURK</name>
<evidence type="ECO:0000313" key="3">
    <source>
        <dbReference type="Proteomes" id="UP000321548"/>
    </source>
</evidence>
<comment type="caution">
    <text evidence="2">The sequence shown here is derived from an EMBL/GenBank/DDBJ whole genome shotgun (WGS) entry which is preliminary data.</text>
</comment>
<dbReference type="PANTHER" id="PTHR38040">
    <property type="entry name" value="UBIQUINONE BIOSYNTHESIS ACCESSORY FACTOR UBIK"/>
    <property type="match status" value="1"/>
</dbReference>
<gene>
    <name evidence="2" type="ORF">FHP08_12950</name>
</gene>
<dbReference type="AlphaFoldDB" id="A0A5C8NU14"/>
<accession>A0A5C8NU14</accession>
<keyword evidence="3" id="KW-1185">Reference proteome</keyword>
<evidence type="ECO:0000256" key="1">
    <source>
        <dbReference type="SAM" id="Coils"/>
    </source>
</evidence>